<accession>A0AAN6XYG3</accession>
<proteinExistence type="predicted"/>
<reference evidence="1" key="2">
    <citation type="submission" date="2023-05" db="EMBL/GenBank/DDBJ databases">
        <authorList>
            <consortium name="Lawrence Berkeley National Laboratory"/>
            <person name="Steindorff A."/>
            <person name="Hensen N."/>
            <person name="Bonometti L."/>
            <person name="Westerberg I."/>
            <person name="Brannstrom I.O."/>
            <person name="Guillou S."/>
            <person name="Cros-Aarteil S."/>
            <person name="Calhoun S."/>
            <person name="Haridas S."/>
            <person name="Kuo A."/>
            <person name="Mondo S."/>
            <person name="Pangilinan J."/>
            <person name="Riley R."/>
            <person name="Labutti K."/>
            <person name="Andreopoulos B."/>
            <person name="Lipzen A."/>
            <person name="Chen C."/>
            <person name="Yanf M."/>
            <person name="Daum C."/>
            <person name="Ng V."/>
            <person name="Clum A."/>
            <person name="Ohm R."/>
            <person name="Martin F."/>
            <person name="Silar P."/>
            <person name="Natvig D."/>
            <person name="Lalanne C."/>
            <person name="Gautier V."/>
            <person name="Ament-Velasquez S.L."/>
            <person name="Kruys A."/>
            <person name="Hutchinson M.I."/>
            <person name="Powell A.J."/>
            <person name="Barry K."/>
            <person name="Miller A.N."/>
            <person name="Grigoriev I.V."/>
            <person name="Debuchy R."/>
            <person name="Gladieux P."/>
            <person name="Thoren M.H."/>
            <person name="Johannesson H."/>
        </authorList>
    </citation>
    <scope>NUCLEOTIDE SEQUENCE</scope>
    <source>
        <strain evidence="1">PSN293</strain>
    </source>
</reference>
<name>A0AAN6XYG3_9PEZI</name>
<organism evidence="1 2">
    <name type="scientific">Rhypophila decipiens</name>
    <dbReference type="NCBI Taxonomy" id="261697"/>
    <lineage>
        <taxon>Eukaryota</taxon>
        <taxon>Fungi</taxon>
        <taxon>Dikarya</taxon>
        <taxon>Ascomycota</taxon>
        <taxon>Pezizomycotina</taxon>
        <taxon>Sordariomycetes</taxon>
        <taxon>Sordariomycetidae</taxon>
        <taxon>Sordariales</taxon>
        <taxon>Naviculisporaceae</taxon>
        <taxon>Rhypophila</taxon>
    </lineage>
</organism>
<comment type="caution">
    <text evidence="1">The sequence shown here is derived from an EMBL/GenBank/DDBJ whole genome shotgun (WGS) entry which is preliminary data.</text>
</comment>
<dbReference type="AlphaFoldDB" id="A0AAN6XYG3"/>
<gene>
    <name evidence="1" type="ORF">QBC37DRAFT_430989</name>
</gene>
<sequence length="121" mass="13548">MSSKQGERIQANCKTIWGSDYTYDLSIETDDYVSHICFVRKDFGDSFGSPIAMTSCCPSSEAAWAELDRMLGLWASQVKRGTPMTKNERLEIFGGPNGKHNAILSKFIDEFELREGAKKQA</sequence>
<evidence type="ECO:0000313" key="2">
    <source>
        <dbReference type="Proteomes" id="UP001301769"/>
    </source>
</evidence>
<keyword evidence="2" id="KW-1185">Reference proteome</keyword>
<dbReference type="EMBL" id="MU858219">
    <property type="protein sequence ID" value="KAK4209009.1"/>
    <property type="molecule type" value="Genomic_DNA"/>
</dbReference>
<protein>
    <submittedName>
        <fullName evidence="1">Uncharacterized protein</fullName>
    </submittedName>
</protein>
<dbReference type="Proteomes" id="UP001301769">
    <property type="component" value="Unassembled WGS sequence"/>
</dbReference>
<evidence type="ECO:0000313" key="1">
    <source>
        <dbReference type="EMBL" id="KAK4209009.1"/>
    </source>
</evidence>
<reference evidence="1" key="1">
    <citation type="journal article" date="2023" name="Mol. Phylogenet. Evol.">
        <title>Genome-scale phylogeny and comparative genomics of the fungal order Sordariales.</title>
        <authorList>
            <person name="Hensen N."/>
            <person name="Bonometti L."/>
            <person name="Westerberg I."/>
            <person name="Brannstrom I.O."/>
            <person name="Guillou S."/>
            <person name="Cros-Aarteil S."/>
            <person name="Calhoun S."/>
            <person name="Haridas S."/>
            <person name="Kuo A."/>
            <person name="Mondo S."/>
            <person name="Pangilinan J."/>
            <person name="Riley R."/>
            <person name="LaButti K."/>
            <person name="Andreopoulos B."/>
            <person name="Lipzen A."/>
            <person name="Chen C."/>
            <person name="Yan M."/>
            <person name="Daum C."/>
            <person name="Ng V."/>
            <person name="Clum A."/>
            <person name="Steindorff A."/>
            <person name="Ohm R.A."/>
            <person name="Martin F."/>
            <person name="Silar P."/>
            <person name="Natvig D.O."/>
            <person name="Lalanne C."/>
            <person name="Gautier V."/>
            <person name="Ament-Velasquez S.L."/>
            <person name="Kruys A."/>
            <person name="Hutchinson M.I."/>
            <person name="Powell A.J."/>
            <person name="Barry K."/>
            <person name="Miller A.N."/>
            <person name="Grigoriev I.V."/>
            <person name="Debuchy R."/>
            <person name="Gladieux P."/>
            <person name="Hiltunen Thoren M."/>
            <person name="Johannesson H."/>
        </authorList>
    </citation>
    <scope>NUCLEOTIDE SEQUENCE</scope>
    <source>
        <strain evidence="1">PSN293</strain>
    </source>
</reference>